<sequence length="453" mass="51026">MVGGVRDYLESLPEAVLTRLFQSPASCLAILRLLSPLAKTYLLDMVFTDAPVSLDRIDQLVKPEHRSAQVEAIEKLRHLHLIKERYASKTIVANSTFCTSLRCALTAGPANEKFGVPCDDRSSVTMDFLTEYSRTKWESILHFMVQSTIEIAESLPPPATGALNLLQQSGLMAGPSPTRLHITSEGFQFLLQDPNTQVWSLLLHYLHLASKIGRDEVDVLNFIFMLGSLEVGKEYAAQDISPTQQQILVDVADLGIIYHVPESKRFAPTPLAQILTSENGDGAAENTDAGKSLKGFIILETNFRMYAYTDSTLQICILNLFCDLKSRFSNLVVGRISRESVRRAFHNGITADQIIQYLTVHAHDQMKQTDSGQILAPTISDQIKLWQLELDRFVSNSGFLYRDFATAQEYNLIVNYAQEMGALMWKNDSRRMFFVDRDSNRKVLEYVNRKMTS</sequence>
<evidence type="ECO:0000256" key="4">
    <source>
        <dbReference type="ARBA" id="ARBA00022763"/>
    </source>
</evidence>
<dbReference type="GO" id="GO:0006289">
    <property type="term" value="P:nucleotide-excision repair"/>
    <property type="evidence" value="ECO:0007669"/>
    <property type="project" value="InterPro"/>
</dbReference>
<evidence type="ECO:0000256" key="9">
    <source>
        <dbReference type="RuleBase" id="RU364024"/>
    </source>
</evidence>
<keyword evidence="4 9" id="KW-0227">DNA damage</keyword>
<evidence type="ECO:0000313" key="11">
    <source>
        <dbReference type="EMBL" id="PRT55914.1"/>
    </source>
</evidence>
<dbReference type="GO" id="GO:0000439">
    <property type="term" value="C:transcription factor TFIIH core complex"/>
    <property type="evidence" value="ECO:0007669"/>
    <property type="project" value="InterPro"/>
</dbReference>
<dbReference type="InterPro" id="IPR004598">
    <property type="entry name" value="TFIIH_p52/Tfb2"/>
</dbReference>
<comment type="caution">
    <text evidence="11">The sequence shown here is derived from an EMBL/GenBank/DDBJ whole genome shotgun (WGS) entry which is preliminary data.</text>
</comment>
<evidence type="ECO:0000259" key="10">
    <source>
        <dbReference type="Pfam" id="PF18307"/>
    </source>
</evidence>
<dbReference type="Proteomes" id="UP000238350">
    <property type="component" value="Unassembled WGS sequence"/>
</dbReference>
<dbReference type="GO" id="GO:0006366">
    <property type="term" value="P:transcription by RNA polymerase II"/>
    <property type="evidence" value="ECO:0007669"/>
    <property type="project" value="UniProtKB-ARBA"/>
</dbReference>
<evidence type="ECO:0000256" key="7">
    <source>
        <dbReference type="ARBA" id="ARBA00023204"/>
    </source>
</evidence>
<dbReference type="AlphaFoldDB" id="A0A2T0FLP7"/>
<evidence type="ECO:0000256" key="5">
    <source>
        <dbReference type="ARBA" id="ARBA00023015"/>
    </source>
</evidence>
<evidence type="ECO:0000256" key="2">
    <source>
        <dbReference type="ARBA" id="ARBA00004123"/>
    </source>
</evidence>
<keyword evidence="7 9" id="KW-0234">DNA repair</keyword>
<keyword evidence="12" id="KW-1185">Reference proteome</keyword>
<dbReference type="GeneID" id="36517282"/>
<name>A0A2T0FLP7_9ASCO</name>
<protein>
    <recommendedName>
        <fullName evidence="9">RNA polymerase II transcription factor B subunit 2</fullName>
    </recommendedName>
</protein>
<comment type="similarity">
    <text evidence="3 9">Belongs to the TFB2 family.</text>
</comment>
<gene>
    <name evidence="11" type="ORF">B9G98_03534</name>
</gene>
<dbReference type="Pfam" id="PF18307">
    <property type="entry name" value="Tfb2_C"/>
    <property type="match status" value="1"/>
</dbReference>
<dbReference type="Pfam" id="PF03849">
    <property type="entry name" value="Tfb2"/>
    <property type="match status" value="1"/>
</dbReference>
<evidence type="ECO:0000256" key="1">
    <source>
        <dbReference type="ARBA" id="ARBA00002817"/>
    </source>
</evidence>
<keyword evidence="6 9" id="KW-0804">Transcription</keyword>
<dbReference type="FunFam" id="3.30.70.2610:FF:000001">
    <property type="entry name" value="General transcription factor IIH subunit 4"/>
    <property type="match status" value="1"/>
</dbReference>
<keyword evidence="8 9" id="KW-0539">Nucleus</keyword>
<proteinExistence type="inferred from homology"/>
<comment type="subcellular location">
    <subcellularLocation>
        <location evidence="2 9">Nucleus</location>
    </subcellularLocation>
</comment>
<accession>A0A2T0FLP7</accession>
<evidence type="ECO:0000256" key="3">
    <source>
        <dbReference type="ARBA" id="ARBA00007132"/>
    </source>
</evidence>
<dbReference type="InterPro" id="IPR040662">
    <property type="entry name" value="Tfb2_C"/>
</dbReference>
<dbReference type="Gene3D" id="3.30.70.2610">
    <property type="match status" value="1"/>
</dbReference>
<dbReference type="GO" id="GO:0001671">
    <property type="term" value="F:ATPase activator activity"/>
    <property type="evidence" value="ECO:0007669"/>
    <property type="project" value="InterPro"/>
</dbReference>
<dbReference type="PANTHER" id="PTHR13152">
    <property type="entry name" value="TFIIH, POLYPEPTIDE 4"/>
    <property type="match status" value="1"/>
</dbReference>
<dbReference type="STRING" id="45607.A0A2T0FLP7"/>
<reference evidence="11 12" key="1">
    <citation type="submission" date="2017-04" db="EMBL/GenBank/DDBJ databases">
        <title>Genome sequencing of [Candida] sorbophila.</title>
        <authorList>
            <person name="Ahn J.O."/>
        </authorList>
    </citation>
    <scope>NUCLEOTIDE SEQUENCE [LARGE SCALE GENOMIC DNA]</scope>
    <source>
        <strain evidence="11 12">DS02</strain>
    </source>
</reference>
<dbReference type="EMBL" id="NDIQ01000022">
    <property type="protein sequence ID" value="PRT55914.1"/>
    <property type="molecule type" value="Genomic_DNA"/>
</dbReference>
<dbReference type="RefSeq" id="XP_024665859.1">
    <property type="nucleotide sequence ID" value="XM_024810091.1"/>
</dbReference>
<evidence type="ECO:0000313" key="12">
    <source>
        <dbReference type="Proteomes" id="UP000238350"/>
    </source>
</evidence>
<dbReference type="NCBIfam" id="TIGR00625">
    <property type="entry name" value="tfb2"/>
    <property type="match status" value="1"/>
</dbReference>
<feature type="domain" description="Transcription factor Tfb2 C-terminal" evidence="10">
    <location>
        <begin position="381"/>
        <end position="448"/>
    </location>
</feature>
<dbReference type="GO" id="GO:0003690">
    <property type="term" value="F:double-stranded DNA binding"/>
    <property type="evidence" value="ECO:0007669"/>
    <property type="project" value="TreeGrafter"/>
</dbReference>
<organism evidence="11 12">
    <name type="scientific">Wickerhamiella sorbophila</name>
    <dbReference type="NCBI Taxonomy" id="45607"/>
    <lineage>
        <taxon>Eukaryota</taxon>
        <taxon>Fungi</taxon>
        <taxon>Dikarya</taxon>
        <taxon>Ascomycota</taxon>
        <taxon>Saccharomycotina</taxon>
        <taxon>Dipodascomycetes</taxon>
        <taxon>Dipodascales</taxon>
        <taxon>Trichomonascaceae</taxon>
        <taxon>Wickerhamiella</taxon>
    </lineage>
</organism>
<keyword evidence="5 9" id="KW-0805">Transcription regulation</keyword>
<dbReference type="PANTHER" id="PTHR13152:SF0">
    <property type="entry name" value="GENERAL TRANSCRIPTION FACTOR IIH SUBUNIT 4"/>
    <property type="match status" value="1"/>
</dbReference>
<comment type="function">
    <text evidence="1">Component of the general transcription and DNA repair factor IIH (TFIIH) core complex, which is involved in general and transcription-coupled nucleotide excision repair (NER) of damaged DNA and, when complexed to TFIIK, in RNA transcription by RNA polymerase II. In NER, TFIIH acts by opening DNA around the lesion to allow the excision of the damaged oligonucleotide and its replacement by a new DNA fragment. In transcription, TFIIH has an essential role in transcription initiation. When the pre-initiation complex (PIC) has been established, TFIIH is required for promoter opening and promoter escape. Phosphorylation of the C-terminal tail (CTD) of the largest subunit of RNA polymerase II by the kinase module TFIIK controls the initiation of transcription.</text>
</comment>
<dbReference type="OrthoDB" id="364513at2759"/>
<comment type="function">
    <text evidence="9">Component of the general transcription and DNA repair factor IIH (TFIIH) core complex which is involved in general and transcription-coupled nucleotide excision repair (NER) of damaged DNA.</text>
</comment>
<evidence type="ECO:0000256" key="8">
    <source>
        <dbReference type="ARBA" id="ARBA00023242"/>
    </source>
</evidence>
<dbReference type="GO" id="GO:0005675">
    <property type="term" value="C:transcription factor TFIIH holo complex"/>
    <property type="evidence" value="ECO:0007669"/>
    <property type="project" value="TreeGrafter"/>
</dbReference>
<evidence type="ECO:0000256" key="6">
    <source>
        <dbReference type="ARBA" id="ARBA00023163"/>
    </source>
</evidence>